<dbReference type="Gene3D" id="4.10.280.10">
    <property type="entry name" value="Helix-loop-helix DNA-binding domain"/>
    <property type="match status" value="1"/>
</dbReference>
<dbReference type="PANTHER" id="PTHR13935:SF41">
    <property type="entry name" value="TRANSCRIPTION FACTOR ORG2-RELATED"/>
    <property type="match status" value="1"/>
</dbReference>
<proteinExistence type="predicted"/>
<keyword evidence="8" id="KW-1185">Reference proteome</keyword>
<evidence type="ECO:0000256" key="1">
    <source>
        <dbReference type="ARBA" id="ARBA00004123"/>
    </source>
</evidence>
<evidence type="ECO:0000259" key="6">
    <source>
        <dbReference type="PROSITE" id="PS50888"/>
    </source>
</evidence>
<evidence type="ECO:0000256" key="4">
    <source>
        <dbReference type="ARBA" id="ARBA00023163"/>
    </source>
</evidence>
<keyword evidence="4" id="KW-0804">Transcription</keyword>
<dbReference type="eggNOG" id="ENOG502RXMR">
    <property type="taxonomic scope" value="Eukaryota"/>
</dbReference>
<dbReference type="EMBL" id="KE345879">
    <property type="protein sequence ID" value="EXC19630.1"/>
    <property type="molecule type" value="Genomic_DNA"/>
</dbReference>
<dbReference type="Proteomes" id="UP000030645">
    <property type="component" value="Unassembled WGS sequence"/>
</dbReference>
<dbReference type="GO" id="GO:0000981">
    <property type="term" value="F:DNA-binding transcription factor activity, RNA polymerase II-specific"/>
    <property type="evidence" value="ECO:0007669"/>
    <property type="project" value="TreeGrafter"/>
</dbReference>
<evidence type="ECO:0000256" key="3">
    <source>
        <dbReference type="ARBA" id="ARBA00023125"/>
    </source>
</evidence>
<reference evidence="8" key="1">
    <citation type="submission" date="2013-01" db="EMBL/GenBank/DDBJ databases">
        <title>Draft Genome Sequence of a Mulberry Tree, Morus notabilis C.K. Schneid.</title>
        <authorList>
            <person name="He N."/>
            <person name="Zhao S."/>
        </authorList>
    </citation>
    <scope>NUCLEOTIDE SEQUENCE</scope>
</reference>
<sequence>MLALSPTLFSTNVPYWPLEEPVGHDNQNYLYRDISEPANSDQSVFLNSFPTPPPSDQRSRAELDCLATPTTTKAISSDLIMVVKKLNHNASERDRRKKINHLYSSLRALLPASDHTEEKDDLNRSVTIMATEEYLYISFYLNKKMSIPGTVSRVLKYIPELQQEVEGLIQKREALLSMTKSKQQENLQVHQEINYQTKSTTRTPLSSVSASQLNNKEVLLQISAFKLNKDPLSEILHNLEEDGLSVLNASSFESFDGRIFYNLHLQVEGPYNVECGTLGGKFVSLYDDKKELLL</sequence>
<evidence type="ECO:0000256" key="5">
    <source>
        <dbReference type="ARBA" id="ARBA00023242"/>
    </source>
</evidence>
<dbReference type="GO" id="GO:0090575">
    <property type="term" value="C:RNA polymerase II transcription regulator complex"/>
    <property type="evidence" value="ECO:0007669"/>
    <property type="project" value="TreeGrafter"/>
</dbReference>
<evidence type="ECO:0000313" key="7">
    <source>
        <dbReference type="EMBL" id="EXC19630.1"/>
    </source>
</evidence>
<dbReference type="Pfam" id="PF00010">
    <property type="entry name" value="HLH"/>
    <property type="match status" value="1"/>
</dbReference>
<dbReference type="SUPFAM" id="SSF47459">
    <property type="entry name" value="HLH, helix-loop-helix DNA-binding domain"/>
    <property type="match status" value="1"/>
</dbReference>
<dbReference type="InterPro" id="IPR011598">
    <property type="entry name" value="bHLH_dom"/>
</dbReference>
<gene>
    <name evidence="7" type="ORF">L484_019376</name>
</gene>
<dbReference type="STRING" id="981085.W9RZX0"/>
<comment type="subcellular location">
    <subcellularLocation>
        <location evidence="1">Nucleus</location>
    </subcellularLocation>
</comment>
<dbReference type="PROSITE" id="PS50888">
    <property type="entry name" value="BHLH"/>
    <property type="match status" value="1"/>
</dbReference>
<name>W9RZX0_9ROSA</name>
<protein>
    <submittedName>
        <fullName evidence="7">Transcription factor ORG2</fullName>
    </submittedName>
</protein>
<dbReference type="SMART" id="SM00353">
    <property type="entry name" value="HLH"/>
    <property type="match status" value="1"/>
</dbReference>
<dbReference type="GO" id="GO:0000977">
    <property type="term" value="F:RNA polymerase II transcription regulatory region sequence-specific DNA binding"/>
    <property type="evidence" value="ECO:0007669"/>
    <property type="project" value="TreeGrafter"/>
</dbReference>
<accession>W9RZX0</accession>
<evidence type="ECO:0000256" key="2">
    <source>
        <dbReference type="ARBA" id="ARBA00023015"/>
    </source>
</evidence>
<keyword evidence="5" id="KW-0539">Nucleus</keyword>
<keyword evidence="3" id="KW-0238">DNA-binding</keyword>
<dbReference type="AlphaFoldDB" id="W9RZX0"/>
<dbReference type="InterPro" id="IPR015660">
    <property type="entry name" value="MASH1/Ascl1a-like"/>
</dbReference>
<evidence type="ECO:0000313" key="8">
    <source>
        <dbReference type="Proteomes" id="UP000030645"/>
    </source>
</evidence>
<organism evidence="7 8">
    <name type="scientific">Morus notabilis</name>
    <dbReference type="NCBI Taxonomy" id="981085"/>
    <lineage>
        <taxon>Eukaryota</taxon>
        <taxon>Viridiplantae</taxon>
        <taxon>Streptophyta</taxon>
        <taxon>Embryophyta</taxon>
        <taxon>Tracheophyta</taxon>
        <taxon>Spermatophyta</taxon>
        <taxon>Magnoliopsida</taxon>
        <taxon>eudicotyledons</taxon>
        <taxon>Gunneridae</taxon>
        <taxon>Pentapetalae</taxon>
        <taxon>rosids</taxon>
        <taxon>fabids</taxon>
        <taxon>Rosales</taxon>
        <taxon>Moraceae</taxon>
        <taxon>Moreae</taxon>
        <taxon>Morus</taxon>
    </lineage>
</organism>
<dbReference type="GO" id="GO:0046983">
    <property type="term" value="F:protein dimerization activity"/>
    <property type="evidence" value="ECO:0007669"/>
    <property type="project" value="InterPro"/>
</dbReference>
<keyword evidence="2" id="KW-0805">Transcription regulation</keyword>
<dbReference type="InterPro" id="IPR036638">
    <property type="entry name" value="HLH_DNA-bd_sf"/>
</dbReference>
<feature type="domain" description="BHLH" evidence="6">
    <location>
        <begin position="83"/>
        <end position="161"/>
    </location>
</feature>
<dbReference type="PANTHER" id="PTHR13935">
    <property type="entry name" value="ACHAETE-SCUTE TRANSCRIPTION FACTOR-RELATED"/>
    <property type="match status" value="1"/>
</dbReference>